<dbReference type="EMBL" id="MUYB01000007">
    <property type="protein sequence ID" value="OOS06547.1"/>
    <property type="molecule type" value="Genomic_DNA"/>
</dbReference>
<comment type="caution">
    <text evidence="1">The sequence shown here is derived from an EMBL/GenBank/DDBJ whole genome shotgun (WGS) entry which is preliminary data.</text>
</comment>
<evidence type="ECO:0000313" key="1">
    <source>
        <dbReference type="EMBL" id="OOS06547.1"/>
    </source>
</evidence>
<keyword evidence="2" id="KW-1185">Reference proteome</keyword>
<organism evidence="1 2">
    <name type="scientific">[Haemophilus] felis</name>
    <dbReference type="NCBI Taxonomy" id="123822"/>
    <lineage>
        <taxon>Bacteria</taxon>
        <taxon>Pseudomonadati</taxon>
        <taxon>Pseudomonadota</taxon>
        <taxon>Gammaproteobacteria</taxon>
        <taxon>Pasteurellales</taxon>
        <taxon>Pasteurellaceae</taxon>
    </lineage>
</organism>
<accession>A0A1T0B8T5</accession>
<dbReference type="AlphaFoldDB" id="A0A1T0B8T5"/>
<sequence length="67" mass="7495">MSNDNMALLATASYVDFQDINNIPKALTKEMSNEQAKKFTDTYEIIAHQPNTASGYSGTIVKNKYFT</sequence>
<dbReference type="STRING" id="123822.B0188_02120"/>
<evidence type="ECO:0000313" key="2">
    <source>
        <dbReference type="Proteomes" id="UP000190023"/>
    </source>
</evidence>
<gene>
    <name evidence="1" type="ORF">B0188_02120</name>
</gene>
<dbReference type="OrthoDB" id="5690975at2"/>
<dbReference type="Proteomes" id="UP000190023">
    <property type="component" value="Unassembled WGS sequence"/>
</dbReference>
<name>A0A1T0B8T5_9PAST</name>
<protein>
    <submittedName>
        <fullName evidence="1">Uncharacterized protein</fullName>
    </submittedName>
</protein>
<reference evidence="1 2" key="1">
    <citation type="submission" date="2017-02" db="EMBL/GenBank/DDBJ databases">
        <title>Draft genome sequence of Haemophilus felis CCUG 31170 type strain.</title>
        <authorList>
            <person name="Engstrom-Jakobsson H."/>
            <person name="Salva-Serra F."/>
            <person name="Thorell K."/>
            <person name="Gonzales-Siles L."/>
            <person name="Karlsson R."/>
            <person name="Boulund F."/>
            <person name="Engstrand L."/>
            <person name="Kristiansson E."/>
            <person name="Moore E."/>
        </authorList>
    </citation>
    <scope>NUCLEOTIDE SEQUENCE [LARGE SCALE GENOMIC DNA]</scope>
    <source>
        <strain evidence="1 2">CCUG 31170</strain>
    </source>
</reference>
<proteinExistence type="predicted"/>